<reference evidence="2 3" key="1">
    <citation type="journal article" date="2016" name="Nat. Commun.">
        <title>Thousands of microbial genomes shed light on interconnected biogeochemical processes in an aquifer system.</title>
        <authorList>
            <person name="Anantharaman K."/>
            <person name="Brown C.T."/>
            <person name="Hug L.A."/>
            <person name="Sharon I."/>
            <person name="Castelle C.J."/>
            <person name="Probst A.J."/>
            <person name="Thomas B.C."/>
            <person name="Singh A."/>
            <person name="Wilkins M.J."/>
            <person name="Karaoz U."/>
            <person name="Brodie E.L."/>
            <person name="Williams K.H."/>
            <person name="Hubbard S.S."/>
            <person name="Banfield J.F."/>
        </authorList>
    </citation>
    <scope>NUCLEOTIDE SEQUENCE [LARGE SCALE GENOMIC DNA]</scope>
</reference>
<keyword evidence="1" id="KW-1133">Transmembrane helix</keyword>
<evidence type="ECO:0000313" key="3">
    <source>
        <dbReference type="Proteomes" id="UP000176498"/>
    </source>
</evidence>
<protein>
    <submittedName>
        <fullName evidence="2">Uncharacterized protein</fullName>
    </submittedName>
</protein>
<sequence>MILNISKMSKKIKSKHFIISLLVIFFILFSVIVYKNTSAQIVTPEPTPDASLITKFCTLLETLTSGVNFDERVVACAAGHHIEGNDCVSNFRPADNIVWIGNAFSGFWASSTLISNTPPVATGLTVSPQPTNMGYYIYPVVLTISVADVYDLDGNIASVDYYYSECTENPATGAFENCGDQMYLGTDIAAPFSIEWTDMYIGNYQIRARAMDNNGATVLTEPIDVRMRLNQAPNYVAINSPANGDTIGEPILNINASATDSDGTITKIEIYQKRAEETYYPLRPTCIMEADPPTESFTANCTWERVAPGTYDFKAIAMDDHAGTTDSAILLCQGGLNNNNFCYVDDNCFGSPCVKAPGSQGPVKVNVVLPEAFLRLVAREPGNTDIAHQPHFDANDDVEILAYTDPMAQRLQLSKLDLKVSPILPAAKICQGGSNSGGICDDDADCPGGSCAEIQQASPEIALRSWNEAEIINSDAIPLIYTWNEVPSGKYKFIAEGTAFWDESKKFTFTQEISTGYPEICEDGLDNDGDGVIDNGCVPINFTVTSIIPPGAADDFYLVKYKRYDVGDNADDSAYDYISSPGDINKGWIRQVHITFTHKFLPDYYRFKVISISPANPYDYTGAANILLQNIAGQSALLIAKVELHTTNNPAWLPCSYLAGNGSYDCNSISQPWCNVQATSCGGESVNTTDPGTVYIDALIGAPDDKTILITSPINKTEYTDGNPTEYTINSSAAAFNILGISKVEFVANGVVVCTDTAPPYTCVITANLPIHIIAQAYATGETAAFAWDSIAVSHSKAIPKTAVILTKPLEDAVLKRNSFKEIKAVAFTGEENNAFDKIDFVVIKSGQTKEQATCTQRMGQDGCFWQISQEAGDYTIKAILYLVGGTTPVATDTVAITITD</sequence>
<dbReference type="AlphaFoldDB" id="A0A1G1XSL8"/>
<dbReference type="Proteomes" id="UP000176498">
    <property type="component" value="Unassembled WGS sequence"/>
</dbReference>
<organism evidence="2 3">
    <name type="scientific">Candidatus Buchananbacteria bacterium RBG_13_36_9</name>
    <dbReference type="NCBI Taxonomy" id="1797530"/>
    <lineage>
        <taxon>Bacteria</taxon>
        <taxon>Candidatus Buchananiibacteriota</taxon>
    </lineage>
</organism>
<accession>A0A1G1XSL8</accession>
<name>A0A1G1XSL8_9BACT</name>
<comment type="caution">
    <text evidence="2">The sequence shown here is derived from an EMBL/GenBank/DDBJ whole genome shotgun (WGS) entry which is preliminary data.</text>
</comment>
<dbReference type="EMBL" id="MHHZ01000001">
    <property type="protein sequence ID" value="OGY42626.1"/>
    <property type="molecule type" value="Genomic_DNA"/>
</dbReference>
<keyword evidence="1" id="KW-0472">Membrane</keyword>
<evidence type="ECO:0000313" key="2">
    <source>
        <dbReference type="EMBL" id="OGY42626.1"/>
    </source>
</evidence>
<dbReference type="InterPro" id="IPR013783">
    <property type="entry name" value="Ig-like_fold"/>
</dbReference>
<evidence type="ECO:0000256" key="1">
    <source>
        <dbReference type="SAM" id="Phobius"/>
    </source>
</evidence>
<gene>
    <name evidence="2" type="ORF">A2Y82_02955</name>
</gene>
<feature type="transmembrane region" description="Helical" evidence="1">
    <location>
        <begin position="16"/>
        <end position="34"/>
    </location>
</feature>
<keyword evidence="1" id="KW-0812">Transmembrane</keyword>
<dbReference type="Pfam" id="PF17957">
    <property type="entry name" value="Big_7"/>
    <property type="match status" value="2"/>
</dbReference>
<proteinExistence type="predicted"/>
<dbReference type="Gene3D" id="2.60.40.10">
    <property type="entry name" value="Immunoglobulins"/>
    <property type="match status" value="3"/>
</dbReference>